<dbReference type="OrthoDB" id="7060229at2"/>
<dbReference type="InterPro" id="IPR011006">
    <property type="entry name" value="CheY-like_superfamily"/>
</dbReference>
<dbReference type="SMART" id="SM00448">
    <property type="entry name" value="REC"/>
    <property type="match status" value="1"/>
</dbReference>
<dbReference type="PANTHER" id="PTHR44591">
    <property type="entry name" value="STRESS RESPONSE REGULATOR PROTEIN 1"/>
    <property type="match status" value="1"/>
</dbReference>
<dbReference type="eggNOG" id="COG0745">
    <property type="taxonomic scope" value="Bacteria"/>
</dbReference>
<dbReference type="InterPro" id="IPR050595">
    <property type="entry name" value="Bact_response_regulator"/>
</dbReference>
<evidence type="ECO:0000313" key="5">
    <source>
        <dbReference type="Proteomes" id="UP000001868"/>
    </source>
</evidence>
<dbReference type="PROSITE" id="PS50110">
    <property type="entry name" value="RESPONSE_REGULATORY"/>
    <property type="match status" value="1"/>
</dbReference>
<feature type="modified residue" description="4-aspartylphosphate" evidence="2">
    <location>
        <position position="63"/>
    </location>
</feature>
<dbReference type="AlphaFoldDB" id="B4RH83"/>
<dbReference type="CDD" id="cd00156">
    <property type="entry name" value="REC"/>
    <property type="match status" value="1"/>
</dbReference>
<dbReference type="Proteomes" id="UP000001868">
    <property type="component" value="Chromosome"/>
</dbReference>
<sequence>MAAAARRVDPVRRILVVDDDEQLCELVTDILEDAGYEAHCIHNDRGAFSALSGVMAYAALVVDVNLGPGVTGFDVARFARQMRPTLPVLYVSGDSSEASFRAFGVPGSAFVEKPFPADELVRRLRLITGDNEA</sequence>
<gene>
    <name evidence="4" type="ordered locus">PHZ_c2622</name>
</gene>
<keyword evidence="1 2" id="KW-0597">Phosphoprotein</keyword>
<evidence type="ECO:0000256" key="1">
    <source>
        <dbReference type="ARBA" id="ARBA00022553"/>
    </source>
</evidence>
<proteinExistence type="predicted"/>
<dbReference type="PANTHER" id="PTHR44591:SF3">
    <property type="entry name" value="RESPONSE REGULATORY DOMAIN-CONTAINING PROTEIN"/>
    <property type="match status" value="1"/>
</dbReference>
<evidence type="ECO:0000313" key="4">
    <source>
        <dbReference type="EMBL" id="ACG79031.1"/>
    </source>
</evidence>
<evidence type="ECO:0000256" key="2">
    <source>
        <dbReference type="PROSITE-ProRule" id="PRU00169"/>
    </source>
</evidence>
<dbReference type="EMBL" id="CP000747">
    <property type="protein sequence ID" value="ACG79031.1"/>
    <property type="molecule type" value="Genomic_DNA"/>
</dbReference>
<dbReference type="HOGENOM" id="CLU_000445_69_8_5"/>
<dbReference type="SUPFAM" id="SSF52172">
    <property type="entry name" value="CheY-like"/>
    <property type="match status" value="1"/>
</dbReference>
<evidence type="ECO:0000259" key="3">
    <source>
        <dbReference type="PROSITE" id="PS50110"/>
    </source>
</evidence>
<protein>
    <submittedName>
        <fullName evidence="4">FOG: CheY-like receiver</fullName>
    </submittedName>
</protein>
<feature type="domain" description="Response regulatory" evidence="3">
    <location>
        <begin position="13"/>
        <end position="128"/>
    </location>
</feature>
<dbReference type="GO" id="GO:0000160">
    <property type="term" value="P:phosphorelay signal transduction system"/>
    <property type="evidence" value="ECO:0007669"/>
    <property type="project" value="InterPro"/>
</dbReference>
<keyword evidence="5" id="KW-1185">Reference proteome</keyword>
<organism evidence="4 5">
    <name type="scientific">Phenylobacterium zucineum (strain HLK1)</name>
    <dbReference type="NCBI Taxonomy" id="450851"/>
    <lineage>
        <taxon>Bacteria</taxon>
        <taxon>Pseudomonadati</taxon>
        <taxon>Pseudomonadota</taxon>
        <taxon>Alphaproteobacteria</taxon>
        <taxon>Caulobacterales</taxon>
        <taxon>Caulobacteraceae</taxon>
        <taxon>Phenylobacterium</taxon>
    </lineage>
</organism>
<dbReference type="STRING" id="450851.PHZ_c2622"/>
<dbReference type="KEGG" id="pzu:PHZ_c2622"/>
<accession>B4RH83</accession>
<name>B4RH83_PHEZH</name>
<dbReference type="InterPro" id="IPR001789">
    <property type="entry name" value="Sig_transdc_resp-reg_receiver"/>
</dbReference>
<dbReference type="Pfam" id="PF00072">
    <property type="entry name" value="Response_reg"/>
    <property type="match status" value="1"/>
</dbReference>
<dbReference type="Gene3D" id="3.40.50.2300">
    <property type="match status" value="1"/>
</dbReference>
<dbReference type="RefSeq" id="WP_012523169.1">
    <property type="nucleotide sequence ID" value="NC_011144.1"/>
</dbReference>
<reference evidence="4 5" key="1">
    <citation type="journal article" date="2008" name="BMC Genomics">
        <title>Complete genome of Phenylobacterium zucineum - a novel facultative intracellular bacterium isolated from human erythroleukemia cell line K562.</title>
        <authorList>
            <person name="Luo Y."/>
            <person name="Xu X."/>
            <person name="Ding Z."/>
            <person name="Liu Z."/>
            <person name="Zhang B."/>
            <person name="Yan Z."/>
            <person name="Sun J."/>
            <person name="Hu S."/>
            <person name="Hu X."/>
        </authorList>
    </citation>
    <scope>NUCLEOTIDE SEQUENCE [LARGE SCALE GENOMIC DNA]</scope>
    <source>
        <strain evidence="4 5">HLK1</strain>
    </source>
</reference>